<proteinExistence type="predicted"/>
<dbReference type="EnsemblPlants" id="OGLUM05G04010.1">
    <property type="protein sequence ID" value="OGLUM05G04010.1"/>
    <property type="gene ID" value="OGLUM05G04010"/>
</dbReference>
<feature type="region of interest" description="Disordered" evidence="1">
    <location>
        <begin position="169"/>
        <end position="188"/>
    </location>
</feature>
<dbReference type="HOGENOM" id="CLU_837782_0_0_1"/>
<evidence type="ECO:0000313" key="2">
    <source>
        <dbReference type="EnsemblPlants" id="OGLUM05G04010.1"/>
    </source>
</evidence>
<name>A0A0D9ZUH8_9ORYZ</name>
<dbReference type="Proteomes" id="UP000026961">
    <property type="component" value="Chromosome 5"/>
</dbReference>
<organism evidence="2">
    <name type="scientific">Oryza glumipatula</name>
    <dbReference type="NCBI Taxonomy" id="40148"/>
    <lineage>
        <taxon>Eukaryota</taxon>
        <taxon>Viridiplantae</taxon>
        <taxon>Streptophyta</taxon>
        <taxon>Embryophyta</taxon>
        <taxon>Tracheophyta</taxon>
        <taxon>Spermatophyta</taxon>
        <taxon>Magnoliopsida</taxon>
        <taxon>Liliopsida</taxon>
        <taxon>Poales</taxon>
        <taxon>Poaceae</taxon>
        <taxon>BOP clade</taxon>
        <taxon>Oryzoideae</taxon>
        <taxon>Oryzeae</taxon>
        <taxon>Oryzinae</taxon>
        <taxon>Oryza</taxon>
    </lineage>
</organism>
<evidence type="ECO:0000313" key="3">
    <source>
        <dbReference type="Proteomes" id="UP000026961"/>
    </source>
</evidence>
<evidence type="ECO:0000256" key="1">
    <source>
        <dbReference type="SAM" id="MobiDB-lite"/>
    </source>
</evidence>
<sequence>MSPAAPDAIVDSPSAHSPALPSSASASAPSSTAPATPDCHRRRVFLLPISLSSTSLPLLFPISLPSTSRCLASLPATAAGLLPITVQPLEFAAACVKPAPDNVTPHCLPSLLDLSSCCRIVGAGPLRRNPAPSSSRSPRHGRRSYRIRSLHLGLGLMRLTLEVSGLDREDHSTLGGSIPTDAGAVGGDETRTIERDMPNTIFLSEGVGMAAAVEGSSSASRRVAFRSRSTEEDEEEKKNIGTQKNWGRNSGGDGWIESSRKPLRWAIQELSLPMRGAVECGCGGWIGRRAKVPGSPVVVVGITVAGDSTAVSSSILLFFLLLLEEIPGDSTA</sequence>
<reference evidence="2" key="1">
    <citation type="submission" date="2015-04" db="UniProtKB">
        <authorList>
            <consortium name="EnsemblPlants"/>
        </authorList>
    </citation>
    <scope>IDENTIFICATION</scope>
</reference>
<feature type="region of interest" description="Disordered" evidence="1">
    <location>
        <begin position="1"/>
        <end position="36"/>
    </location>
</feature>
<feature type="compositionally biased region" description="Low complexity" evidence="1">
    <location>
        <begin position="12"/>
        <end position="36"/>
    </location>
</feature>
<dbReference type="Gramene" id="OGLUM05G04010.1">
    <property type="protein sequence ID" value="OGLUM05G04010.1"/>
    <property type="gene ID" value="OGLUM05G04010"/>
</dbReference>
<accession>A0A0D9ZUH8</accession>
<dbReference type="AlphaFoldDB" id="A0A0D9ZUH8"/>
<reference evidence="2" key="2">
    <citation type="submission" date="2018-05" db="EMBL/GenBank/DDBJ databases">
        <title>OgluRS3 (Oryza glumaepatula Reference Sequence Version 3).</title>
        <authorList>
            <person name="Zhang J."/>
            <person name="Kudrna D."/>
            <person name="Lee S."/>
            <person name="Talag J."/>
            <person name="Welchert J."/>
            <person name="Wing R.A."/>
        </authorList>
    </citation>
    <scope>NUCLEOTIDE SEQUENCE [LARGE SCALE GENOMIC DNA]</scope>
</reference>
<protein>
    <submittedName>
        <fullName evidence="2">Uncharacterized protein</fullName>
    </submittedName>
</protein>
<keyword evidence="3" id="KW-1185">Reference proteome</keyword>
<feature type="region of interest" description="Disordered" evidence="1">
    <location>
        <begin position="222"/>
        <end position="254"/>
    </location>
</feature>